<dbReference type="Proteomes" id="UP001174936">
    <property type="component" value="Unassembled WGS sequence"/>
</dbReference>
<sequence>GWLANTDISPCTSIQAVLQYITKYCSKAEQKSQSYKDMAKEILPKVTNRSPMVSFVAKVMNKLISERD</sequence>
<feature type="non-terminal residue" evidence="1">
    <location>
        <position position="68"/>
    </location>
</feature>
<feature type="non-terminal residue" evidence="1">
    <location>
        <position position="1"/>
    </location>
</feature>
<evidence type="ECO:0000313" key="1">
    <source>
        <dbReference type="EMBL" id="KAK0655303.1"/>
    </source>
</evidence>
<comment type="caution">
    <text evidence="1">The sequence shown here is derived from an EMBL/GenBank/DDBJ whole genome shotgun (WGS) entry which is preliminary data.</text>
</comment>
<dbReference type="EMBL" id="JAULSV010000001">
    <property type="protein sequence ID" value="KAK0655303.1"/>
    <property type="molecule type" value="Genomic_DNA"/>
</dbReference>
<gene>
    <name evidence="1" type="ORF">B0T16DRAFT_304942</name>
</gene>
<proteinExistence type="predicted"/>
<name>A0AA39YMK4_9PEZI</name>
<evidence type="ECO:0000313" key="2">
    <source>
        <dbReference type="Proteomes" id="UP001174936"/>
    </source>
</evidence>
<keyword evidence="2" id="KW-1185">Reference proteome</keyword>
<accession>A0AA39YMK4</accession>
<protein>
    <submittedName>
        <fullName evidence="1">Uncharacterized protein</fullName>
    </submittedName>
</protein>
<organism evidence="1 2">
    <name type="scientific">Cercophora newfieldiana</name>
    <dbReference type="NCBI Taxonomy" id="92897"/>
    <lineage>
        <taxon>Eukaryota</taxon>
        <taxon>Fungi</taxon>
        <taxon>Dikarya</taxon>
        <taxon>Ascomycota</taxon>
        <taxon>Pezizomycotina</taxon>
        <taxon>Sordariomycetes</taxon>
        <taxon>Sordariomycetidae</taxon>
        <taxon>Sordariales</taxon>
        <taxon>Lasiosphaeriaceae</taxon>
        <taxon>Cercophora</taxon>
    </lineage>
</organism>
<dbReference type="AlphaFoldDB" id="A0AA39YMK4"/>
<reference evidence="1" key="1">
    <citation type="submission" date="2023-06" db="EMBL/GenBank/DDBJ databases">
        <title>Genome-scale phylogeny and comparative genomics of the fungal order Sordariales.</title>
        <authorList>
            <consortium name="Lawrence Berkeley National Laboratory"/>
            <person name="Hensen N."/>
            <person name="Bonometti L."/>
            <person name="Westerberg I."/>
            <person name="Brannstrom I.O."/>
            <person name="Guillou S."/>
            <person name="Cros-Aarteil S."/>
            <person name="Calhoun S."/>
            <person name="Haridas S."/>
            <person name="Kuo A."/>
            <person name="Mondo S."/>
            <person name="Pangilinan J."/>
            <person name="Riley R."/>
            <person name="Labutti K."/>
            <person name="Andreopoulos B."/>
            <person name="Lipzen A."/>
            <person name="Chen C."/>
            <person name="Yanf M."/>
            <person name="Daum C."/>
            <person name="Ng V."/>
            <person name="Clum A."/>
            <person name="Steindorff A."/>
            <person name="Ohm R."/>
            <person name="Martin F."/>
            <person name="Silar P."/>
            <person name="Natvig D."/>
            <person name="Lalanne C."/>
            <person name="Gautier V."/>
            <person name="Ament-Velasquez S.L."/>
            <person name="Kruys A."/>
            <person name="Hutchinson M.I."/>
            <person name="Powell A.J."/>
            <person name="Barry K."/>
            <person name="Miller A.N."/>
            <person name="Grigoriev I.V."/>
            <person name="Debuchy R."/>
            <person name="Gladieux P."/>
            <person name="Thoren M.H."/>
            <person name="Johannesson H."/>
        </authorList>
    </citation>
    <scope>NUCLEOTIDE SEQUENCE</scope>
    <source>
        <strain evidence="1">SMH2532-1</strain>
    </source>
</reference>